<proteinExistence type="predicted"/>
<evidence type="ECO:0000313" key="5">
    <source>
        <dbReference type="Proteomes" id="UP000016933"/>
    </source>
</evidence>
<dbReference type="OrthoDB" id="10650910at2759"/>
<accession>N1PXS3</accession>
<keyword evidence="5" id="KW-1185">Reference proteome</keyword>
<feature type="signal peptide" evidence="2">
    <location>
        <begin position="1"/>
        <end position="16"/>
    </location>
</feature>
<evidence type="ECO:0000256" key="2">
    <source>
        <dbReference type="SAM" id="SignalP"/>
    </source>
</evidence>
<evidence type="ECO:0000313" key="4">
    <source>
        <dbReference type="EMBL" id="EME48326.1"/>
    </source>
</evidence>
<feature type="domain" description="Apple" evidence="3">
    <location>
        <begin position="220"/>
        <end position="287"/>
    </location>
</feature>
<reference evidence="4 5" key="2">
    <citation type="journal article" date="2012" name="PLoS Pathog.">
        <title>Diverse lifestyles and strategies of plant pathogenesis encoded in the genomes of eighteen Dothideomycetes fungi.</title>
        <authorList>
            <person name="Ohm R.A."/>
            <person name="Feau N."/>
            <person name="Henrissat B."/>
            <person name="Schoch C.L."/>
            <person name="Horwitz B.A."/>
            <person name="Barry K.W."/>
            <person name="Condon B.J."/>
            <person name="Copeland A.C."/>
            <person name="Dhillon B."/>
            <person name="Glaser F."/>
            <person name="Hesse C.N."/>
            <person name="Kosti I."/>
            <person name="LaButti K."/>
            <person name="Lindquist E.A."/>
            <person name="Lucas S."/>
            <person name="Salamov A.A."/>
            <person name="Bradshaw R.E."/>
            <person name="Ciuffetti L."/>
            <person name="Hamelin R.C."/>
            <person name="Kema G.H.J."/>
            <person name="Lawrence C."/>
            <person name="Scott J.A."/>
            <person name="Spatafora J.W."/>
            <person name="Turgeon B.G."/>
            <person name="de Wit P.J.G.M."/>
            <person name="Zhong S."/>
            <person name="Goodwin S.B."/>
            <person name="Grigoriev I.V."/>
        </authorList>
    </citation>
    <scope>NUCLEOTIDE SEQUENCE [LARGE SCALE GENOMIC DNA]</scope>
    <source>
        <strain evidence="5">NZE10 / CBS 128990</strain>
    </source>
</reference>
<organism evidence="4 5">
    <name type="scientific">Dothistroma septosporum (strain NZE10 / CBS 128990)</name>
    <name type="common">Red band needle blight fungus</name>
    <name type="synonym">Mycosphaerella pini</name>
    <dbReference type="NCBI Taxonomy" id="675120"/>
    <lineage>
        <taxon>Eukaryota</taxon>
        <taxon>Fungi</taxon>
        <taxon>Dikarya</taxon>
        <taxon>Ascomycota</taxon>
        <taxon>Pezizomycotina</taxon>
        <taxon>Dothideomycetes</taxon>
        <taxon>Dothideomycetidae</taxon>
        <taxon>Mycosphaerellales</taxon>
        <taxon>Mycosphaerellaceae</taxon>
        <taxon>Dothistroma</taxon>
    </lineage>
</organism>
<keyword evidence="2" id="KW-0732">Signal</keyword>
<reference evidence="5" key="1">
    <citation type="journal article" date="2012" name="PLoS Genet.">
        <title>The genomes of the fungal plant pathogens Cladosporium fulvum and Dothistroma septosporum reveal adaptation to different hosts and lifestyles but also signatures of common ancestry.</title>
        <authorList>
            <person name="de Wit P.J.G.M."/>
            <person name="van der Burgt A."/>
            <person name="Oekmen B."/>
            <person name="Stergiopoulos I."/>
            <person name="Abd-Elsalam K.A."/>
            <person name="Aerts A.L."/>
            <person name="Bahkali A.H."/>
            <person name="Beenen H.G."/>
            <person name="Chettri P."/>
            <person name="Cox M.P."/>
            <person name="Datema E."/>
            <person name="de Vries R.P."/>
            <person name="Dhillon B."/>
            <person name="Ganley A.R."/>
            <person name="Griffiths S.A."/>
            <person name="Guo Y."/>
            <person name="Hamelin R.C."/>
            <person name="Henrissat B."/>
            <person name="Kabir M.S."/>
            <person name="Jashni M.K."/>
            <person name="Kema G."/>
            <person name="Klaubauf S."/>
            <person name="Lapidus A."/>
            <person name="Levasseur A."/>
            <person name="Lindquist E."/>
            <person name="Mehrabi R."/>
            <person name="Ohm R.A."/>
            <person name="Owen T.J."/>
            <person name="Salamov A."/>
            <person name="Schwelm A."/>
            <person name="Schijlen E."/>
            <person name="Sun H."/>
            <person name="van den Burg H.A."/>
            <person name="van Ham R.C.H.J."/>
            <person name="Zhang S."/>
            <person name="Goodwin S.B."/>
            <person name="Grigoriev I.V."/>
            <person name="Collemare J."/>
            <person name="Bradshaw R.E."/>
        </authorList>
    </citation>
    <scope>NUCLEOTIDE SEQUENCE [LARGE SCALE GENOMIC DNA]</scope>
    <source>
        <strain evidence="5">NZE10 / CBS 128990</strain>
    </source>
</reference>
<dbReference type="Pfam" id="PF00024">
    <property type="entry name" value="PAN_1"/>
    <property type="match status" value="1"/>
</dbReference>
<dbReference type="Proteomes" id="UP000016933">
    <property type="component" value="Unassembled WGS sequence"/>
</dbReference>
<dbReference type="AlphaFoldDB" id="N1PXS3"/>
<dbReference type="HOGENOM" id="CLU_533182_0_0_1"/>
<dbReference type="Gene3D" id="3.50.4.10">
    <property type="entry name" value="Hepatocyte Growth Factor"/>
    <property type="match status" value="1"/>
</dbReference>
<gene>
    <name evidence="4" type="ORF">DOTSEDRAFT_67417</name>
</gene>
<sequence>MSCLLLLSALLCLTLASPAPAGSKPICSQSCHATLNPVAKYGPAQSYCERHYPVAAVTQTTTYTPTQRQLHVVTVANTVYPLQTEIVTQSVTITVGTTFLDKREAAAAATPLPYASLSKYWSSVSSALSCKGSAAFSTACSCMQTPKTVKQTMTAKDAVVVQVISTKTSLTTTTVVVDKTATLTTDAIATVSPGPGSCSNIQSPYVDASSPSFDTYDTFCKQALSAASTIYTLADIADFKSCISKCSSTTGCLALNYVRSTQTCTLLSDNSGTTSTSDGIDCAKMDSTGSFATLALDSTGEYHPPGSTLAFTVATDKIYTYEQSDLLSSAFTSNFADCIDQCAAATQCEMVSRSRSSGTCLAFNKVLTEADSTTSKLRARQSTNTTPPNSDSGTLVNPIDPASCQALNSAPNSLLTSNGKTFIMDCNAFTPMTPGYGLAGVTNLQKCADYCATTSGCIAANYNRVQLTCTPTTTVTEDFSQVSDSNDDASQIDAIRLSTYVLPSTSSSSSS</sequence>
<evidence type="ECO:0000256" key="1">
    <source>
        <dbReference type="SAM" id="MobiDB-lite"/>
    </source>
</evidence>
<dbReference type="PROSITE" id="PS50948">
    <property type="entry name" value="PAN"/>
    <property type="match status" value="1"/>
</dbReference>
<feature type="chain" id="PRO_5004109170" description="Apple domain-containing protein" evidence="2">
    <location>
        <begin position="17"/>
        <end position="511"/>
    </location>
</feature>
<dbReference type="EMBL" id="KB446535">
    <property type="protein sequence ID" value="EME48326.1"/>
    <property type="molecule type" value="Genomic_DNA"/>
</dbReference>
<feature type="region of interest" description="Disordered" evidence="1">
    <location>
        <begin position="374"/>
        <end position="395"/>
    </location>
</feature>
<name>N1PXS3_DOTSN</name>
<evidence type="ECO:0000259" key="3">
    <source>
        <dbReference type="PROSITE" id="PS50948"/>
    </source>
</evidence>
<dbReference type="InterPro" id="IPR003609">
    <property type="entry name" value="Pan_app"/>
</dbReference>
<protein>
    <recommendedName>
        <fullName evidence="3">Apple domain-containing protein</fullName>
    </recommendedName>
</protein>